<dbReference type="InterPro" id="IPR036250">
    <property type="entry name" value="AcylCo_DH-like_C"/>
</dbReference>
<evidence type="ECO:0000259" key="9">
    <source>
        <dbReference type="Pfam" id="PF02771"/>
    </source>
</evidence>
<dbReference type="GO" id="GO:0050660">
    <property type="term" value="F:flavin adenine dinucleotide binding"/>
    <property type="evidence" value="ECO:0007669"/>
    <property type="project" value="InterPro"/>
</dbReference>
<evidence type="ECO:0000259" key="8">
    <source>
        <dbReference type="Pfam" id="PF02770"/>
    </source>
</evidence>
<feature type="domain" description="Acyl-CoA dehydrogenase/oxidase C-terminal" evidence="7">
    <location>
        <begin position="234"/>
        <end position="393"/>
    </location>
</feature>
<dbReference type="InterPro" id="IPR006091">
    <property type="entry name" value="Acyl-CoA_Oxase/DH_mid-dom"/>
</dbReference>
<dbReference type="InterPro" id="IPR009100">
    <property type="entry name" value="AcylCoA_DH/oxidase_NM_dom_sf"/>
</dbReference>
<dbReference type="Pfam" id="PF02770">
    <property type="entry name" value="Acyl-CoA_dh_M"/>
    <property type="match status" value="1"/>
</dbReference>
<keyword evidence="3 6" id="KW-0285">Flavoprotein</keyword>
<dbReference type="Gene3D" id="1.20.140.10">
    <property type="entry name" value="Butyryl-CoA Dehydrogenase, subunit A, domain 3"/>
    <property type="match status" value="1"/>
</dbReference>
<sequence>MQQVDITFSAEELAFRDQVREFLAENWTEDLARRIRGEDEEFKAAQIEWQNKLNDKGWLAPGWPVEHGGVAWSVTENFIFETERSLAGAPDVVPFGLKMVAPVIYGFGNDEQKKRFLPRILKSQDWWCQGYSEPGAGSDLAALKTKAELDGDDYIVNGAKVWTTYAQYADWIFCLVRTDSSGKRQDGISFLLIDMKSPGITVNKISSIDDHHSLNEVVFDNVRVPVANRIGEQDKGWTYAKALLAHERTSIAAVADSKRRLRDLRKLLSEEISGGRPLLEDVQFQNRLSNTEIELMALEYTELRVLASTADGKGPGVESSLLKIKGTEIQQAIQQMYMDLAGYYSGVLHGDETAESIGHAFGHDARKAYMYGRAATIYGGSNEVQKNITAKYVLGL</sequence>
<organism evidence="10 11">
    <name type="scientific">Paraglaciecola mesophila KMM 241</name>
    <dbReference type="NCBI Taxonomy" id="1128912"/>
    <lineage>
        <taxon>Bacteria</taxon>
        <taxon>Pseudomonadati</taxon>
        <taxon>Pseudomonadota</taxon>
        <taxon>Gammaproteobacteria</taxon>
        <taxon>Alteromonadales</taxon>
        <taxon>Alteromonadaceae</taxon>
        <taxon>Paraglaciecola</taxon>
    </lineage>
</organism>
<dbReference type="Proteomes" id="UP000006263">
    <property type="component" value="Unassembled WGS sequence"/>
</dbReference>
<dbReference type="SUPFAM" id="SSF47203">
    <property type="entry name" value="Acyl-CoA dehydrogenase C-terminal domain-like"/>
    <property type="match status" value="1"/>
</dbReference>
<dbReference type="FunFam" id="2.40.110.10:FF:000011">
    <property type="entry name" value="Acyl-CoA dehydrogenase FadE34"/>
    <property type="match status" value="1"/>
</dbReference>
<dbReference type="PANTHER" id="PTHR43292">
    <property type="entry name" value="ACYL-COA DEHYDROGENASE"/>
    <property type="match status" value="1"/>
</dbReference>
<dbReference type="Pfam" id="PF00441">
    <property type="entry name" value="Acyl-CoA_dh_1"/>
    <property type="match status" value="1"/>
</dbReference>
<dbReference type="GO" id="GO:0005886">
    <property type="term" value="C:plasma membrane"/>
    <property type="evidence" value="ECO:0007669"/>
    <property type="project" value="TreeGrafter"/>
</dbReference>
<dbReference type="InterPro" id="IPR052161">
    <property type="entry name" value="Mycobact_Acyl-CoA_DH"/>
</dbReference>
<evidence type="ECO:0000256" key="4">
    <source>
        <dbReference type="ARBA" id="ARBA00022827"/>
    </source>
</evidence>
<evidence type="ECO:0000256" key="5">
    <source>
        <dbReference type="ARBA" id="ARBA00023002"/>
    </source>
</evidence>
<gene>
    <name evidence="10" type="ORF">GMES_3075</name>
</gene>
<dbReference type="PANTHER" id="PTHR43292:SF3">
    <property type="entry name" value="ACYL-COA DEHYDROGENASE FADE29"/>
    <property type="match status" value="1"/>
</dbReference>
<evidence type="ECO:0000259" key="7">
    <source>
        <dbReference type="Pfam" id="PF00441"/>
    </source>
</evidence>
<evidence type="ECO:0000256" key="1">
    <source>
        <dbReference type="ARBA" id="ARBA00001974"/>
    </source>
</evidence>
<comment type="similarity">
    <text evidence="2 6">Belongs to the acyl-CoA dehydrogenase family.</text>
</comment>
<evidence type="ECO:0000313" key="11">
    <source>
        <dbReference type="Proteomes" id="UP000006263"/>
    </source>
</evidence>
<dbReference type="GO" id="GO:0016627">
    <property type="term" value="F:oxidoreductase activity, acting on the CH-CH group of donors"/>
    <property type="evidence" value="ECO:0007669"/>
    <property type="project" value="InterPro"/>
</dbReference>
<evidence type="ECO:0000256" key="3">
    <source>
        <dbReference type="ARBA" id="ARBA00022630"/>
    </source>
</evidence>
<accession>K6XXP7</accession>
<proteinExistence type="inferred from homology"/>
<keyword evidence="4 6" id="KW-0274">FAD</keyword>
<feature type="domain" description="Acyl-CoA oxidase/dehydrogenase middle" evidence="8">
    <location>
        <begin position="128"/>
        <end position="222"/>
    </location>
</feature>
<comment type="cofactor">
    <cofactor evidence="1 6">
        <name>FAD</name>
        <dbReference type="ChEBI" id="CHEBI:57692"/>
    </cofactor>
</comment>
<dbReference type="AlphaFoldDB" id="K6XXP7"/>
<dbReference type="Pfam" id="PF02771">
    <property type="entry name" value="Acyl-CoA_dh_N"/>
    <property type="match status" value="1"/>
</dbReference>
<evidence type="ECO:0000256" key="2">
    <source>
        <dbReference type="ARBA" id="ARBA00009347"/>
    </source>
</evidence>
<dbReference type="InterPro" id="IPR046373">
    <property type="entry name" value="Acyl-CoA_Oxase/DH_mid-dom_sf"/>
</dbReference>
<dbReference type="eggNOG" id="COG1960">
    <property type="taxonomic scope" value="Bacteria"/>
</dbReference>
<keyword evidence="5 6" id="KW-0560">Oxidoreductase</keyword>
<evidence type="ECO:0000313" key="10">
    <source>
        <dbReference type="EMBL" id="GAC25364.1"/>
    </source>
</evidence>
<dbReference type="SUPFAM" id="SSF56645">
    <property type="entry name" value="Acyl-CoA dehydrogenase NM domain-like"/>
    <property type="match status" value="1"/>
</dbReference>
<dbReference type="InterPro" id="IPR037069">
    <property type="entry name" value="AcylCoA_DH/ox_N_sf"/>
</dbReference>
<feature type="domain" description="Acyl-CoA dehydrogenase/oxidase N-terminal" evidence="9">
    <location>
        <begin position="10"/>
        <end position="122"/>
    </location>
</feature>
<dbReference type="InterPro" id="IPR013786">
    <property type="entry name" value="AcylCoA_DH/ox_N"/>
</dbReference>
<dbReference type="EMBL" id="BAEP01000060">
    <property type="protein sequence ID" value="GAC25364.1"/>
    <property type="molecule type" value="Genomic_DNA"/>
</dbReference>
<comment type="caution">
    <text evidence="10">The sequence shown here is derived from an EMBL/GenBank/DDBJ whole genome shotgun (WGS) entry which is preliminary data.</text>
</comment>
<name>K6XXP7_9ALTE</name>
<dbReference type="Gene3D" id="1.10.540.10">
    <property type="entry name" value="Acyl-CoA dehydrogenase/oxidase, N-terminal domain"/>
    <property type="match status" value="1"/>
</dbReference>
<dbReference type="Gene3D" id="2.40.110.10">
    <property type="entry name" value="Butyryl-CoA Dehydrogenase, subunit A, domain 2"/>
    <property type="match status" value="1"/>
</dbReference>
<evidence type="ECO:0000256" key="6">
    <source>
        <dbReference type="RuleBase" id="RU362125"/>
    </source>
</evidence>
<protein>
    <submittedName>
        <fullName evidence="10">Acyl-CoA dehydrogenase family protein</fullName>
    </submittedName>
</protein>
<dbReference type="InterPro" id="IPR009075">
    <property type="entry name" value="AcylCo_DH/oxidase_C"/>
</dbReference>
<reference evidence="10 11" key="1">
    <citation type="journal article" date="2017" name="Antonie Van Leeuwenhoek">
        <title>Rhizobium rhizosphaerae sp. nov., a novel species isolated from rice rhizosphere.</title>
        <authorList>
            <person name="Zhao J.J."/>
            <person name="Zhang J."/>
            <person name="Zhang R.J."/>
            <person name="Zhang C.W."/>
            <person name="Yin H.Q."/>
            <person name="Zhang X.X."/>
        </authorList>
    </citation>
    <scope>NUCLEOTIDE SEQUENCE [LARGE SCALE GENOMIC DNA]</scope>
    <source>
        <strain evidence="10 11">KMM 241</strain>
    </source>
</reference>